<protein>
    <submittedName>
        <fullName evidence="3">Oligosaccharide amylase</fullName>
    </submittedName>
</protein>
<dbReference type="InterPro" id="IPR011613">
    <property type="entry name" value="GH15-like"/>
</dbReference>
<dbReference type="SUPFAM" id="SSF48208">
    <property type="entry name" value="Six-hairpin glycosidases"/>
    <property type="match status" value="1"/>
</dbReference>
<dbReference type="OrthoDB" id="36362at2157"/>
<evidence type="ECO:0000313" key="4">
    <source>
        <dbReference type="Proteomes" id="UP000243338"/>
    </source>
</evidence>
<dbReference type="PANTHER" id="PTHR31616">
    <property type="entry name" value="TREHALASE"/>
    <property type="match status" value="1"/>
</dbReference>
<dbReference type="Gene3D" id="2.70.98.10">
    <property type="match status" value="1"/>
</dbReference>
<dbReference type="GO" id="GO:0030246">
    <property type="term" value="F:carbohydrate binding"/>
    <property type="evidence" value="ECO:0007669"/>
    <property type="project" value="InterPro"/>
</dbReference>
<comment type="similarity">
    <text evidence="1">Belongs to the glycosyl hydrolase 15 family.</text>
</comment>
<dbReference type="RefSeq" id="WP_091689712.1">
    <property type="nucleotide sequence ID" value="NZ_CAAGSJ010000005.1"/>
</dbReference>
<dbReference type="Gene3D" id="1.50.10.10">
    <property type="match status" value="1"/>
</dbReference>
<dbReference type="InterPro" id="IPR012341">
    <property type="entry name" value="6hp_glycosidase-like_sf"/>
</dbReference>
<dbReference type="InterPro" id="IPR014718">
    <property type="entry name" value="GH-type_carb-bd"/>
</dbReference>
<dbReference type="EMBL" id="FOHQ01000003">
    <property type="protein sequence ID" value="SES83854.1"/>
    <property type="molecule type" value="Genomic_DNA"/>
</dbReference>
<name>A0A1H9ZQ72_9EURY</name>
<reference evidence="4" key="1">
    <citation type="submission" date="2016-10" db="EMBL/GenBank/DDBJ databases">
        <authorList>
            <person name="Varghese N."/>
            <person name="Submissions S."/>
        </authorList>
    </citation>
    <scope>NUCLEOTIDE SEQUENCE [LARGE SCALE GENOMIC DNA]</scope>
    <source>
        <strain evidence="4">SLH 33</strain>
    </source>
</reference>
<dbReference type="GO" id="GO:0004553">
    <property type="term" value="F:hydrolase activity, hydrolyzing O-glycosyl compounds"/>
    <property type="evidence" value="ECO:0007669"/>
    <property type="project" value="TreeGrafter"/>
</dbReference>
<keyword evidence="4" id="KW-1185">Reference proteome</keyword>
<dbReference type="STRING" id="1353158.SAMN04488587_1187"/>
<sequence>MIRHPNAILGNDKLLVSMGEKGDLRGFFYPRRDWAQHVDESKACIYTSGRLLWLDSPEWNVKQESPDDTNIIKTHLSHFSGIEVSIHDLVHQSSPVLVRKYEITSKEHITGKFYYYSNFQIGENHRKNSAFCDVNSGLLVQYMQNFYSGLASAPEFEEWQVGKIQETGWVASARNDMEDGKLQQNMEDIGEMDNSIGWDLNLQSGETVTITVFIGIASERQLIYDLLGDVLKQFPDDMMRGSEDGSIRWLSKKRPLELLALENDPLFKKEVKGLYDRSLLSLNLLTDPDEGACLASPEFDPAFEMCGGYGFCWNRDAVESVLALMNAGYPEYAEKFFGWCKRAQLPDGSWFQRYWLDGKEAPSWGNFDDSTQIDETGSTLYAIDYYYRELEGTKRDEFLETIRETVWKGAEYLIRRTEQGLHDPCRCLWESEIGIFTYTSAAIYSGLKGAAHLAEENNEHILAEKWSDRAELVRKRTIEKLWLKEGYFSRGIIESNVNRTVDSSMIGTFIPFGLLSPNDPDERAMILSMIEHIEKALRVPVNGYFGIKRYENDNYVGGNPWVVTTLWLSRALLTLAMSLKNKNDEYDLLVNKAVEYIKWTMRSATSTGLLSEQVDRNTGKAAWARPLGWSCALFIENALLLDQLKEE</sequence>
<dbReference type="GO" id="GO:0005975">
    <property type="term" value="P:carbohydrate metabolic process"/>
    <property type="evidence" value="ECO:0007669"/>
    <property type="project" value="InterPro"/>
</dbReference>
<dbReference type="PANTHER" id="PTHR31616:SF0">
    <property type="entry name" value="GLUCAN 1,4-ALPHA-GLUCOSIDASE"/>
    <property type="match status" value="1"/>
</dbReference>
<dbReference type="InterPro" id="IPR008928">
    <property type="entry name" value="6-hairpin_glycosidase_sf"/>
</dbReference>
<dbReference type="AlphaFoldDB" id="A0A1H9ZQ72"/>
<gene>
    <name evidence="3" type="ORF">SAMN04488587_1187</name>
</gene>
<dbReference type="Proteomes" id="UP000243338">
    <property type="component" value="Unassembled WGS sequence"/>
</dbReference>
<evidence type="ECO:0000259" key="2">
    <source>
        <dbReference type="Pfam" id="PF00723"/>
    </source>
</evidence>
<evidence type="ECO:0000256" key="1">
    <source>
        <dbReference type="ARBA" id="ARBA00006188"/>
    </source>
</evidence>
<evidence type="ECO:0000313" key="3">
    <source>
        <dbReference type="EMBL" id="SES83854.1"/>
    </source>
</evidence>
<organism evidence="3 4">
    <name type="scientific">Methanococcoides vulcani</name>
    <dbReference type="NCBI Taxonomy" id="1353158"/>
    <lineage>
        <taxon>Archaea</taxon>
        <taxon>Methanobacteriati</taxon>
        <taxon>Methanobacteriota</taxon>
        <taxon>Stenosarchaea group</taxon>
        <taxon>Methanomicrobia</taxon>
        <taxon>Methanosarcinales</taxon>
        <taxon>Methanosarcinaceae</taxon>
        <taxon>Methanococcoides</taxon>
    </lineage>
</organism>
<feature type="domain" description="GH15-like" evidence="2">
    <location>
        <begin position="370"/>
        <end position="636"/>
    </location>
</feature>
<proteinExistence type="inferred from homology"/>
<dbReference type="Pfam" id="PF00723">
    <property type="entry name" value="Glyco_hydro_15"/>
    <property type="match status" value="1"/>
</dbReference>
<accession>A0A1H9ZQ72</accession>